<dbReference type="SUPFAM" id="SSF52833">
    <property type="entry name" value="Thioredoxin-like"/>
    <property type="match status" value="1"/>
</dbReference>
<protein>
    <submittedName>
        <fullName evidence="1">Disulfide oxidoreductase</fullName>
    </submittedName>
</protein>
<organism evidence="1 2">
    <name type="scientific">Pontibacillus salipaludis</name>
    <dbReference type="NCBI Taxonomy" id="1697394"/>
    <lineage>
        <taxon>Bacteria</taxon>
        <taxon>Bacillati</taxon>
        <taxon>Bacillota</taxon>
        <taxon>Bacilli</taxon>
        <taxon>Bacillales</taxon>
        <taxon>Bacillaceae</taxon>
        <taxon>Pontibacillus</taxon>
    </lineage>
</organism>
<comment type="caution">
    <text evidence="1">The sequence shown here is derived from an EMBL/GenBank/DDBJ whole genome shotgun (WGS) entry which is preliminary data.</text>
</comment>
<dbReference type="Gene3D" id="3.40.30.30">
    <property type="entry name" value="Hypothetical protein sa0798"/>
    <property type="match status" value="1"/>
</dbReference>
<dbReference type="InterPro" id="IPR038218">
    <property type="entry name" value="YuzD-like_sp"/>
</dbReference>
<gene>
    <name evidence="1" type="ORF">GCM10011389_12650</name>
</gene>
<proteinExistence type="predicted"/>
<dbReference type="RefSeq" id="WP_188651960.1">
    <property type="nucleotide sequence ID" value="NZ_BMIN01000004.1"/>
</dbReference>
<name>A0ABQ1PXI7_9BACI</name>
<evidence type="ECO:0000313" key="1">
    <source>
        <dbReference type="EMBL" id="GGD06597.1"/>
    </source>
</evidence>
<keyword evidence="2" id="KW-1185">Reference proteome</keyword>
<dbReference type="InterPro" id="IPR036249">
    <property type="entry name" value="Thioredoxin-like_sf"/>
</dbReference>
<dbReference type="EMBL" id="BMIN01000004">
    <property type="protein sequence ID" value="GGD06597.1"/>
    <property type="molecule type" value="Genomic_DNA"/>
</dbReference>
<accession>A0ABQ1PXI7</accession>
<reference evidence="2" key="1">
    <citation type="journal article" date="2019" name="Int. J. Syst. Evol. Microbiol.">
        <title>The Global Catalogue of Microorganisms (GCM) 10K type strain sequencing project: providing services to taxonomists for standard genome sequencing and annotation.</title>
        <authorList>
            <consortium name="The Broad Institute Genomics Platform"/>
            <consortium name="The Broad Institute Genome Sequencing Center for Infectious Disease"/>
            <person name="Wu L."/>
            <person name="Ma J."/>
        </authorList>
    </citation>
    <scope>NUCLEOTIDE SEQUENCE [LARGE SCALE GENOMIC DNA]</scope>
    <source>
        <strain evidence="2">CGMCC 1.15353</strain>
    </source>
</reference>
<dbReference type="Pfam" id="PF07315">
    <property type="entry name" value="DUF1462"/>
    <property type="match status" value="1"/>
</dbReference>
<evidence type="ECO:0000313" key="2">
    <source>
        <dbReference type="Proteomes" id="UP000642571"/>
    </source>
</evidence>
<dbReference type="Proteomes" id="UP000642571">
    <property type="component" value="Unassembled WGS sequence"/>
</dbReference>
<dbReference type="PIRSF" id="PIRSF010603">
    <property type="entry name" value="UCP010603"/>
    <property type="match status" value="1"/>
</dbReference>
<dbReference type="InterPro" id="IPR009190">
    <property type="entry name" value="DUF1462"/>
</dbReference>
<sequence length="109" mass="12503">MDLSKVVITVYGAEERCASCVNAPGSKETFEWLQAAIGRKYSNDQFHYQYVDIMKSHVEEEYKDFTQRILDEEFFYPLIVMDGEVIDEGAPRLKAVFKAIEEKGIQPTG</sequence>